<feature type="compositionally biased region" description="Low complexity" evidence="1">
    <location>
        <begin position="34"/>
        <end position="47"/>
    </location>
</feature>
<organism evidence="2 3">
    <name type="scientific">Rhamnella rubrinervis</name>
    <dbReference type="NCBI Taxonomy" id="2594499"/>
    <lineage>
        <taxon>Eukaryota</taxon>
        <taxon>Viridiplantae</taxon>
        <taxon>Streptophyta</taxon>
        <taxon>Embryophyta</taxon>
        <taxon>Tracheophyta</taxon>
        <taxon>Spermatophyta</taxon>
        <taxon>Magnoliopsida</taxon>
        <taxon>eudicotyledons</taxon>
        <taxon>Gunneridae</taxon>
        <taxon>Pentapetalae</taxon>
        <taxon>rosids</taxon>
        <taxon>fabids</taxon>
        <taxon>Rosales</taxon>
        <taxon>Rhamnaceae</taxon>
        <taxon>rhamnoid group</taxon>
        <taxon>Rhamneae</taxon>
        <taxon>Rhamnella</taxon>
    </lineage>
</organism>
<dbReference type="EMBL" id="VOIH02000005">
    <property type="protein sequence ID" value="KAF3446977.1"/>
    <property type="molecule type" value="Genomic_DNA"/>
</dbReference>
<protein>
    <submittedName>
        <fullName evidence="2">Uncharacterized protein</fullName>
    </submittedName>
</protein>
<evidence type="ECO:0000313" key="2">
    <source>
        <dbReference type="EMBL" id="KAF3446977.1"/>
    </source>
</evidence>
<name>A0A8K0MID9_9ROSA</name>
<feature type="compositionally biased region" description="Polar residues" evidence="1">
    <location>
        <begin position="210"/>
        <end position="222"/>
    </location>
</feature>
<comment type="caution">
    <text evidence="2">The sequence shown here is derived from an EMBL/GenBank/DDBJ whole genome shotgun (WGS) entry which is preliminary data.</text>
</comment>
<evidence type="ECO:0000313" key="3">
    <source>
        <dbReference type="Proteomes" id="UP000796880"/>
    </source>
</evidence>
<gene>
    <name evidence="2" type="ORF">FNV43_RR12157</name>
</gene>
<feature type="region of interest" description="Disordered" evidence="1">
    <location>
        <begin position="1"/>
        <end position="47"/>
    </location>
</feature>
<evidence type="ECO:0000256" key="1">
    <source>
        <dbReference type="SAM" id="MobiDB-lite"/>
    </source>
</evidence>
<feature type="region of interest" description="Disordered" evidence="1">
    <location>
        <begin position="207"/>
        <end position="236"/>
    </location>
</feature>
<accession>A0A8K0MID9</accession>
<dbReference type="Proteomes" id="UP000796880">
    <property type="component" value="Unassembled WGS sequence"/>
</dbReference>
<feature type="region of interest" description="Disordered" evidence="1">
    <location>
        <begin position="66"/>
        <end position="99"/>
    </location>
</feature>
<dbReference type="AlphaFoldDB" id="A0A8K0MID9"/>
<sequence length="452" mass="48180">MRPPTAPTSACSGLPGLVRPPGLASTATHCPSRLGQTSSGSGLPGLLRLPRLGQTSLAWWPPRLVRPQGLREPSRPPRTGRPPQAWSEPPVLVRPPRLGPTSQAWPRQGLVLPAWTDLLRNGPIALGQTLRFGATTPTWFDLLGFGRPPQSLFQLPGLVHLLPWSGILRLGPASSGLSGPLRVWSTSLPAVQASCGFVRPRRFVRAPRHGSTSSGLASTSRPSGLAGFGPPTPVDLPPAWSDLRQTLFELPGSGPPPGGMTSQACSGLPACRPQGLVRSPRLDPGLLGLGPISRLGPTSSGLCPTSSENGPAALGSDLQGLVRPGFVRPPRGLVRHFPAVRPPPGFVRPPSELVRPPRLGPTSPWLSPTSARLCQASCGSGPSRVWSDLFEFGQATFPAVRPPRVLFVLLRWSDLPAWFDLLRAWFDLPPAWSDLLRAWSDLPPAWSDHPLA</sequence>
<reference evidence="2" key="1">
    <citation type="submission" date="2020-03" db="EMBL/GenBank/DDBJ databases">
        <title>A high-quality chromosome-level genome assembly of a woody plant with both climbing and erect habits, Rhamnella rubrinervis.</title>
        <authorList>
            <person name="Lu Z."/>
            <person name="Yang Y."/>
            <person name="Zhu X."/>
            <person name="Sun Y."/>
        </authorList>
    </citation>
    <scope>NUCLEOTIDE SEQUENCE</scope>
    <source>
        <strain evidence="2">BYM</strain>
        <tissue evidence="2">Leaf</tissue>
    </source>
</reference>
<keyword evidence="3" id="KW-1185">Reference proteome</keyword>
<feature type="region of interest" description="Disordered" evidence="1">
    <location>
        <begin position="247"/>
        <end position="266"/>
    </location>
</feature>
<proteinExistence type="predicted"/>